<dbReference type="OrthoDB" id="631648at2"/>
<evidence type="ECO:0008006" key="3">
    <source>
        <dbReference type="Google" id="ProtNLM"/>
    </source>
</evidence>
<dbReference type="KEGG" id="run:DR864_01225"/>
<organism evidence="1 2">
    <name type="scientific">Runella rosea</name>
    <dbReference type="NCBI Taxonomy" id="2259595"/>
    <lineage>
        <taxon>Bacteria</taxon>
        <taxon>Pseudomonadati</taxon>
        <taxon>Bacteroidota</taxon>
        <taxon>Cytophagia</taxon>
        <taxon>Cytophagales</taxon>
        <taxon>Spirosomataceae</taxon>
        <taxon>Runella</taxon>
    </lineage>
</organism>
<dbReference type="Pfam" id="PF13585">
    <property type="entry name" value="CHU_C"/>
    <property type="match status" value="1"/>
</dbReference>
<dbReference type="AlphaFoldDB" id="A0A344TCS3"/>
<reference evidence="1 2" key="1">
    <citation type="submission" date="2018-07" db="EMBL/GenBank/DDBJ databases">
        <title>Genome sequencing of Runella.</title>
        <authorList>
            <person name="Baek M.-G."/>
            <person name="Yi H."/>
        </authorList>
    </citation>
    <scope>NUCLEOTIDE SEQUENCE [LARGE SCALE GENOMIC DNA]</scope>
    <source>
        <strain evidence="1 2">HYN0085</strain>
    </source>
</reference>
<evidence type="ECO:0000313" key="2">
    <source>
        <dbReference type="Proteomes" id="UP000251993"/>
    </source>
</evidence>
<dbReference type="EMBL" id="CP030850">
    <property type="protein sequence ID" value="AXE16444.1"/>
    <property type="molecule type" value="Genomic_DNA"/>
</dbReference>
<accession>A0A344TCS3</accession>
<proteinExistence type="predicted"/>
<gene>
    <name evidence="1" type="ORF">DR864_01225</name>
</gene>
<sequence length="490" mass="54757">MRFLGKLYPIITFTYFWLTLLQSKKRCLLFLTLGLTISLAFGQQIVDNQCNIIPPGWATGEFNILNEVGCAPLQVRISNKQIVSYKNNYIFDYRGGNPDAYKTTTDSTFPYTKPGLYYVMKLSETANGVRQRACRVVTVQNPTPPTFRVLVCSNGTANLSITNHAVTEYEAYDVDWGDGQFTILNKLNLLAIHKYSDKTSKVITVYGRHRISNCGGKSSQTISLDSEAKPAILSKLEMLDATTGELTVTNPNQFELEIFRQEGGGSFRTLGTIVKNAEEKVKVLVDTNKIFCYKLKARDSCVALLESNVLCSSFIKITKEADANVVSIGPYLYPSDVKGMTVTRNDENWWNPTFSQWFKPDNQGNCGTETCYRLEINTKDATILSNKLCTDAPASLCNPFGRLFVPDAFTPNGDGANDFFEVKGEIEGEPLVMIYDRWGSVVFRNSTNVRFWNGMINGSPAPAGAYLYRINVTDKIGRTFVKRGTVSLLR</sequence>
<dbReference type="Proteomes" id="UP000251993">
    <property type="component" value="Chromosome"/>
</dbReference>
<dbReference type="NCBIfam" id="TIGR04131">
    <property type="entry name" value="Bac_Flav_CTERM"/>
    <property type="match status" value="1"/>
</dbReference>
<dbReference type="InterPro" id="IPR026341">
    <property type="entry name" value="T9SS_type_B"/>
</dbReference>
<keyword evidence="2" id="KW-1185">Reference proteome</keyword>
<evidence type="ECO:0000313" key="1">
    <source>
        <dbReference type="EMBL" id="AXE16444.1"/>
    </source>
</evidence>
<protein>
    <recommendedName>
        <fullName evidence="3">Gliding motility-associated C-terminal domain-containing protein</fullName>
    </recommendedName>
</protein>
<name>A0A344TCS3_9BACT</name>